<dbReference type="EMBL" id="JAGDFM010000047">
    <property type="protein sequence ID" value="KAG7389229.1"/>
    <property type="molecule type" value="Genomic_DNA"/>
</dbReference>
<dbReference type="Proteomes" id="UP000694044">
    <property type="component" value="Unassembled WGS sequence"/>
</dbReference>
<accession>A0A8T1WC45</accession>
<evidence type="ECO:0000256" key="1">
    <source>
        <dbReference type="SAM" id="MobiDB-lite"/>
    </source>
</evidence>
<evidence type="ECO:0000313" key="2">
    <source>
        <dbReference type="EMBL" id="KAG7389229.1"/>
    </source>
</evidence>
<comment type="caution">
    <text evidence="2">The sequence shown here is derived from an EMBL/GenBank/DDBJ whole genome shotgun (WGS) entry which is preliminary data.</text>
</comment>
<evidence type="ECO:0000313" key="3">
    <source>
        <dbReference type="Proteomes" id="UP000694044"/>
    </source>
</evidence>
<feature type="region of interest" description="Disordered" evidence="1">
    <location>
        <begin position="1"/>
        <end position="21"/>
    </location>
</feature>
<organism evidence="2 3">
    <name type="scientific">Phytophthora pseudosyringae</name>
    <dbReference type="NCBI Taxonomy" id="221518"/>
    <lineage>
        <taxon>Eukaryota</taxon>
        <taxon>Sar</taxon>
        <taxon>Stramenopiles</taxon>
        <taxon>Oomycota</taxon>
        <taxon>Peronosporomycetes</taxon>
        <taxon>Peronosporales</taxon>
        <taxon>Peronosporaceae</taxon>
        <taxon>Phytophthora</taxon>
    </lineage>
</organism>
<reference evidence="2" key="1">
    <citation type="submission" date="2021-02" db="EMBL/GenBank/DDBJ databases">
        <authorList>
            <person name="Palmer J.M."/>
        </authorList>
    </citation>
    <scope>NUCLEOTIDE SEQUENCE</scope>
    <source>
        <strain evidence="2">SCRP734</strain>
    </source>
</reference>
<protein>
    <submittedName>
        <fullName evidence="2">Uncharacterized protein</fullName>
    </submittedName>
</protein>
<keyword evidence="3" id="KW-1185">Reference proteome</keyword>
<name>A0A8T1WC45_9STRA</name>
<dbReference type="AlphaFoldDB" id="A0A8T1WC45"/>
<sequence>MAPSPTHSNDENASDDDDDNFIARGERFGAVATEEATLQEDKFDLQRIWAKRRINSVTLTSCRSGTTKARVGGVAFFDEIGPRARASDFELAARCSSDRPPGRQVASVSAAFPSLIYN</sequence>
<dbReference type="OrthoDB" id="145967at2759"/>
<proteinExistence type="predicted"/>
<gene>
    <name evidence="2" type="ORF">PHYPSEUDO_010787</name>
</gene>